<keyword evidence="2" id="KW-0472">Membrane</keyword>
<dbReference type="Proteomes" id="UP000710432">
    <property type="component" value="Unassembled WGS sequence"/>
</dbReference>
<dbReference type="InterPro" id="IPR007110">
    <property type="entry name" value="Ig-like_dom"/>
</dbReference>
<dbReference type="AlphaFoldDB" id="A0A8J6GU46"/>
<protein>
    <submittedName>
        <fullName evidence="5">Platelet receptor Gi24</fullName>
    </submittedName>
</protein>
<keyword evidence="2" id="KW-0812">Transmembrane</keyword>
<dbReference type="GO" id="GO:0050776">
    <property type="term" value="P:regulation of immune response"/>
    <property type="evidence" value="ECO:0007669"/>
    <property type="project" value="InterPro"/>
</dbReference>
<feature type="transmembrane region" description="Helical" evidence="2">
    <location>
        <begin position="193"/>
        <end position="216"/>
    </location>
</feature>
<dbReference type="Gene3D" id="2.60.40.10">
    <property type="entry name" value="Immunoglobulins"/>
    <property type="match status" value="1"/>
</dbReference>
<name>A0A8J6GU46_MICOH</name>
<evidence type="ECO:0000259" key="4">
    <source>
        <dbReference type="PROSITE" id="PS50835"/>
    </source>
</evidence>
<dbReference type="PROSITE" id="PS50835">
    <property type="entry name" value="IG_LIKE"/>
    <property type="match status" value="1"/>
</dbReference>
<sequence>MGVPTVPEACGLRFGTLLLALFLTASRGLVAAFKVATPYSLYVCPEGQNVTLTCRILGSVPKGHDGTFYKAWYLSSRSEVQVCKEHRPIRNFTAQHFRPHHGSHQTANASHDQAQAHGLELAIDHHGNFSITIHHVTLQDSGVYCCQVLEIKHHHLDQRSYGYMELQVQTGKDSPSTCTAYPSNEQESDSITAAALATGACIVGILCLPLILLLVYKQRQVASHRRAQELVTMDSNTQGIENPGFENTPPFQGMPEAKSRPPLSYVAQRQPSESGRHLLSDPSTPLSPPGPGDVFFPSLDPVPDSPNSEVI</sequence>
<dbReference type="InterPro" id="IPR013783">
    <property type="entry name" value="Ig-like_fold"/>
</dbReference>
<dbReference type="SUPFAM" id="SSF48726">
    <property type="entry name" value="Immunoglobulin"/>
    <property type="match status" value="1"/>
</dbReference>
<dbReference type="InterPro" id="IPR042473">
    <property type="entry name" value="VISTA"/>
</dbReference>
<dbReference type="GO" id="GO:0046636">
    <property type="term" value="P:negative regulation of alpha-beta T cell activation"/>
    <property type="evidence" value="ECO:0007669"/>
    <property type="project" value="TreeGrafter"/>
</dbReference>
<evidence type="ECO:0000256" key="2">
    <source>
        <dbReference type="SAM" id="Phobius"/>
    </source>
</evidence>
<feature type="chain" id="PRO_5035322513" evidence="3">
    <location>
        <begin position="33"/>
        <end position="311"/>
    </location>
</feature>
<gene>
    <name evidence="5" type="ORF">LTLLF_124055</name>
</gene>
<keyword evidence="3" id="KW-0732">Signal</keyword>
<dbReference type="EMBL" id="JAATJU010019050">
    <property type="protein sequence ID" value="KAH0516868.1"/>
    <property type="molecule type" value="Genomic_DNA"/>
</dbReference>
<dbReference type="PANTHER" id="PTHR44819:SF1">
    <property type="entry name" value="V-TYPE IMMUNOGLOBULIN DOMAIN-CONTAINING SUPPRESSOR OF T-CELL ACTIVATION"/>
    <property type="match status" value="1"/>
</dbReference>
<dbReference type="Pfam" id="PF07686">
    <property type="entry name" value="V-set"/>
    <property type="match status" value="1"/>
</dbReference>
<dbReference type="SMART" id="SM00409">
    <property type="entry name" value="IG"/>
    <property type="match status" value="1"/>
</dbReference>
<dbReference type="InterPro" id="IPR003599">
    <property type="entry name" value="Ig_sub"/>
</dbReference>
<dbReference type="InterPro" id="IPR013106">
    <property type="entry name" value="Ig_V-set"/>
</dbReference>
<reference evidence="5" key="1">
    <citation type="submission" date="2020-03" db="EMBL/GenBank/DDBJ databases">
        <title>Studies in the Genomics of Life Span.</title>
        <authorList>
            <person name="Glass D."/>
        </authorList>
    </citation>
    <scope>NUCLEOTIDE SEQUENCE</scope>
    <source>
        <strain evidence="5">LTLLF</strain>
        <tissue evidence="5">Muscle</tissue>
    </source>
</reference>
<proteinExistence type="predicted"/>
<keyword evidence="2" id="KW-1133">Transmembrane helix</keyword>
<evidence type="ECO:0000313" key="6">
    <source>
        <dbReference type="Proteomes" id="UP000710432"/>
    </source>
</evidence>
<feature type="domain" description="Ig-like" evidence="4">
    <location>
        <begin position="46"/>
        <end position="148"/>
    </location>
</feature>
<evidence type="ECO:0000256" key="3">
    <source>
        <dbReference type="SAM" id="SignalP"/>
    </source>
</evidence>
<comment type="caution">
    <text evidence="5">The sequence shown here is derived from an EMBL/GenBank/DDBJ whole genome shotgun (WGS) entry which is preliminary data.</text>
</comment>
<organism evidence="5 6">
    <name type="scientific">Microtus ochrogaster</name>
    <name type="common">Prairie vole</name>
    <dbReference type="NCBI Taxonomy" id="79684"/>
    <lineage>
        <taxon>Eukaryota</taxon>
        <taxon>Metazoa</taxon>
        <taxon>Chordata</taxon>
        <taxon>Craniata</taxon>
        <taxon>Vertebrata</taxon>
        <taxon>Euteleostomi</taxon>
        <taxon>Mammalia</taxon>
        <taxon>Eutheria</taxon>
        <taxon>Euarchontoglires</taxon>
        <taxon>Glires</taxon>
        <taxon>Rodentia</taxon>
        <taxon>Myomorpha</taxon>
        <taxon>Muroidea</taxon>
        <taxon>Cricetidae</taxon>
        <taxon>Arvicolinae</taxon>
        <taxon>Microtus</taxon>
    </lineage>
</organism>
<feature type="signal peptide" evidence="3">
    <location>
        <begin position="1"/>
        <end position="32"/>
    </location>
</feature>
<accession>A0A8J6GU46</accession>
<evidence type="ECO:0000256" key="1">
    <source>
        <dbReference type="SAM" id="MobiDB-lite"/>
    </source>
</evidence>
<evidence type="ECO:0000313" key="5">
    <source>
        <dbReference type="EMBL" id="KAH0516868.1"/>
    </source>
</evidence>
<dbReference type="InterPro" id="IPR036179">
    <property type="entry name" value="Ig-like_dom_sf"/>
</dbReference>
<dbReference type="GO" id="GO:0005886">
    <property type="term" value="C:plasma membrane"/>
    <property type="evidence" value="ECO:0007669"/>
    <property type="project" value="TreeGrafter"/>
</dbReference>
<feature type="region of interest" description="Disordered" evidence="1">
    <location>
        <begin position="233"/>
        <end position="311"/>
    </location>
</feature>
<dbReference type="OrthoDB" id="8910360at2759"/>
<keyword evidence="5" id="KW-0675">Receptor</keyword>
<dbReference type="PANTHER" id="PTHR44819">
    <property type="entry name" value="V-TYPE IMMUNOGLOBULIN DOMAIN-CONTAINING SUPPRESSOR OF T-CELL ACTIVATION"/>
    <property type="match status" value="1"/>
</dbReference>